<dbReference type="EMBL" id="VAUV01000002">
    <property type="protein sequence ID" value="TLD72459.1"/>
    <property type="molecule type" value="Genomic_DNA"/>
</dbReference>
<evidence type="ECO:0000313" key="2">
    <source>
        <dbReference type="EMBL" id="TLD72459.1"/>
    </source>
</evidence>
<reference evidence="2 3" key="1">
    <citation type="submission" date="2019-05" db="EMBL/GenBank/DDBJ databases">
        <title>Verrucobacter flavum gen. nov., sp. nov. a new member of the family Verrucomicrobiaceae.</title>
        <authorList>
            <person name="Szuroczki S."/>
            <person name="Abbaszade G."/>
            <person name="Szabo A."/>
            <person name="Felfoldi T."/>
            <person name="Schumann P."/>
            <person name="Boka K."/>
            <person name="Keki Z."/>
            <person name="Toumi M."/>
            <person name="Toth E."/>
        </authorList>
    </citation>
    <scope>NUCLEOTIDE SEQUENCE [LARGE SCALE GENOMIC DNA]</scope>
    <source>
        <strain evidence="2 3">MG-N-17</strain>
    </source>
</reference>
<feature type="signal peptide" evidence="1">
    <location>
        <begin position="1"/>
        <end position="21"/>
    </location>
</feature>
<dbReference type="RefSeq" id="WP_138084813.1">
    <property type="nucleotide sequence ID" value="NZ_VAUV01000002.1"/>
</dbReference>
<dbReference type="Proteomes" id="UP000306196">
    <property type="component" value="Unassembled WGS sequence"/>
</dbReference>
<protein>
    <recommendedName>
        <fullName evidence="4">PEP-CTERM sorting domain-containing protein</fullName>
    </recommendedName>
</protein>
<name>A0A5R8KL98_9BACT</name>
<organism evidence="2 3">
    <name type="scientific">Phragmitibacter flavus</name>
    <dbReference type="NCBI Taxonomy" id="2576071"/>
    <lineage>
        <taxon>Bacteria</taxon>
        <taxon>Pseudomonadati</taxon>
        <taxon>Verrucomicrobiota</taxon>
        <taxon>Verrucomicrobiia</taxon>
        <taxon>Verrucomicrobiales</taxon>
        <taxon>Verrucomicrobiaceae</taxon>
        <taxon>Phragmitibacter</taxon>
    </lineage>
</organism>
<evidence type="ECO:0008006" key="4">
    <source>
        <dbReference type="Google" id="ProtNLM"/>
    </source>
</evidence>
<gene>
    <name evidence="2" type="ORF">FEM03_03650</name>
</gene>
<dbReference type="OrthoDB" id="176113at2"/>
<accession>A0A5R8KL98</accession>
<keyword evidence="1" id="KW-0732">Signal</keyword>
<proteinExistence type="predicted"/>
<sequence length="1366" mass="144526">MKYTSPSQWFTPLLIIILVLADHTTDLPAQATSWTGATSNSWATATNWSNGVPSIVSGTPSDVTFGSGNATALTLGDGTYYLNSLQVNGTSVNYGVNLKQFGSTGTIVFQSATAGTNAILNFRSLNTTAPNIETQRDLGLSANLRLDSNVTLTHTSSGGTTVTGGSAFRRVYLDGIISGDAGMTIYGSSSSATRAILFRNHNTFAGDVYFQNGYVTQTYSDGLGAADKTIYFGGGAASAPSITWDLQANTNNTPIAYHLDLANLRPTQTVLIQAGSTQRQLEFTGNITGSSTREVDRHVLHLISQVNQQMIFSGETMDFAGRVLARYGSEIVVANSNVDGVAWENVSEVFWNENTAAGTHNSAFLLRGNHTFNGNITIADVTQVGTETDRHSIGQINHQGTSSDAIFNGNISVLEKDFNPTDKNLQGLNLVSESGGSATFNGNIAVVAAKGMNINYKVNETSSAAPLNYYETNPTGTVTISNTARVAGTLGGTDTIGLTEVHNGTLQVNSDHFYSDVTARSGARIAGTGKITGNVSVLSGGMLAPGSGTTNPAFVSNIGTLEVTGNVSLTGSAMILFQANEASFNVLDIASIPTLDSSILTQVGDHDFLSIGSDLSIAQSGSLRLQLADNYTAAYGDVFHLLDFNSLTSTVATPALWNLPDLSSQSLFWNFTYFESHGLIVVDAPLIWSGAADPDDNLWSNPDNWTSTTPSTNANAPSNVVFAGNDLNIDTLSLNGETYYLNSLTVQKAEYNSGNDFEKTLASDGTLVFKTVNGLNPSLTFYSADNPTTAPAAVSPRNLRIAANIVLEDDTTITRISSSVGTAATNAQRRVYFDGLVSGDGDLYIDPASNSSAGMIAFTNHNNFTGDVYWKTGYVLQNFADGLGDFDKTIFFGDGSAFTWDLTTATANLNAANEVTAVGYNLNFLTTGTRSVLIHTGSTNRQLVLSGDITGGNATTTVQLISQSNHQLIFTGEQMDFTGNARIRYGSEVVLANANASGVAWQNVAQILFNEVPTNANHNSAFLLRGNYTYNGNMVMSDTAEPSTSDALKNGISIGQINHEGTSHDATFNGNINILEDDYAVLNLVSESDGSATFNGSVSVTGTRGMTVNELINSASSFYETAPSGTVIFSATSRLASTAAGTDSIGLSVIRNGTLIVDTPHFYSDVEIDPGATLGGKGTITGNVYVSTGSQLNPGGSNNSPIGALSIVGNLDLESKMLATDPSSVTLDVRGATFNIGSTAEADITTVFASELQSVGDHDHLTITGAFTINDVRSITVNFLDNYLPNTGDAFNLLDFGFLNLANSDVNQETMWDLPNLSELNASWSWNYDLAASHGVVYIIVPEPQRALLLILAVVCLVSRRRRRLQ</sequence>
<evidence type="ECO:0000313" key="3">
    <source>
        <dbReference type="Proteomes" id="UP000306196"/>
    </source>
</evidence>
<evidence type="ECO:0000256" key="1">
    <source>
        <dbReference type="SAM" id="SignalP"/>
    </source>
</evidence>
<comment type="caution">
    <text evidence="2">The sequence shown here is derived from an EMBL/GenBank/DDBJ whole genome shotgun (WGS) entry which is preliminary data.</text>
</comment>
<feature type="chain" id="PRO_5024271772" description="PEP-CTERM sorting domain-containing protein" evidence="1">
    <location>
        <begin position="22"/>
        <end position="1366"/>
    </location>
</feature>
<keyword evidence="3" id="KW-1185">Reference proteome</keyword>